<dbReference type="AlphaFoldDB" id="X8AEI6"/>
<dbReference type="PATRIC" id="fig|1299334.3.peg.5896"/>
<proteinExistence type="predicted"/>
<sequence length="71" mass="7597">MLTTTLADPTGYGRILRTQDNEVIAIVEQADATPSQKQIREVNAGSTPSILRRCAPRWAGCPPTTPNASST</sequence>
<dbReference type="Gene3D" id="3.90.550.10">
    <property type="entry name" value="Spore Coat Polysaccharide Biosynthesis Protein SpsA, Chain A"/>
    <property type="match status" value="1"/>
</dbReference>
<evidence type="ECO:0000313" key="1">
    <source>
        <dbReference type="EMBL" id="EUA29954.1"/>
    </source>
</evidence>
<keyword evidence="1" id="KW-0012">Acyltransferase</keyword>
<name>X8AEI6_MYCXE</name>
<accession>X8AEI6</accession>
<dbReference type="InterPro" id="IPR029044">
    <property type="entry name" value="Nucleotide-diphossugar_trans"/>
</dbReference>
<organism evidence="1">
    <name type="scientific">Mycobacterium xenopi 4042</name>
    <dbReference type="NCBI Taxonomy" id="1299334"/>
    <lineage>
        <taxon>Bacteria</taxon>
        <taxon>Bacillati</taxon>
        <taxon>Actinomycetota</taxon>
        <taxon>Actinomycetes</taxon>
        <taxon>Mycobacteriales</taxon>
        <taxon>Mycobacteriaceae</taxon>
        <taxon>Mycobacterium</taxon>
    </lineage>
</organism>
<gene>
    <name evidence="1" type="ORF">I553_4209</name>
</gene>
<keyword evidence="1" id="KW-0808">Transferase</keyword>
<comment type="caution">
    <text evidence="1">The sequence shown here is derived from an EMBL/GenBank/DDBJ whole genome shotgun (WGS) entry which is preliminary data.</text>
</comment>
<dbReference type="EMBL" id="JAOB01000060">
    <property type="protein sequence ID" value="EUA29954.1"/>
    <property type="molecule type" value="Genomic_DNA"/>
</dbReference>
<dbReference type="GO" id="GO:0019134">
    <property type="term" value="F:glucosamine-1-phosphate N-acetyltransferase activity"/>
    <property type="evidence" value="ECO:0007669"/>
    <property type="project" value="UniProtKB-EC"/>
</dbReference>
<dbReference type="SUPFAM" id="SSF53448">
    <property type="entry name" value="Nucleotide-diphospho-sugar transferases"/>
    <property type="match status" value="1"/>
</dbReference>
<dbReference type="EC" id="2.3.1.157" evidence="1"/>
<protein>
    <submittedName>
        <fullName evidence="1">Bifunctional glmU domain protein</fullName>
        <ecNumber evidence="1">2.3.1.157</ecNumber>
    </submittedName>
</protein>
<reference evidence="1" key="1">
    <citation type="submission" date="2014-01" db="EMBL/GenBank/DDBJ databases">
        <authorList>
            <person name="Brown-Elliot B."/>
            <person name="Wallace R."/>
            <person name="Lenaerts A."/>
            <person name="Ordway D."/>
            <person name="DeGroote M.A."/>
            <person name="Parker T."/>
            <person name="Sizemore C."/>
            <person name="Tallon L.J."/>
            <person name="Sadzewicz L.K."/>
            <person name="Sengamalay N."/>
            <person name="Fraser C.M."/>
            <person name="Hine E."/>
            <person name="Shefchek K.A."/>
            <person name="Das S.P."/>
            <person name="Tettelin H."/>
        </authorList>
    </citation>
    <scope>NUCLEOTIDE SEQUENCE [LARGE SCALE GENOMIC DNA]</scope>
    <source>
        <strain evidence="1">4042</strain>
    </source>
</reference>